<dbReference type="PANTHER" id="PTHR43283">
    <property type="entry name" value="BETA-LACTAMASE-RELATED"/>
    <property type="match status" value="1"/>
</dbReference>
<organism evidence="3 4">
    <name type="scientific">Chitinophaga hostae</name>
    <dbReference type="NCBI Taxonomy" id="2831022"/>
    <lineage>
        <taxon>Bacteria</taxon>
        <taxon>Pseudomonadati</taxon>
        <taxon>Bacteroidota</taxon>
        <taxon>Chitinophagia</taxon>
        <taxon>Chitinophagales</taxon>
        <taxon>Chitinophagaceae</taxon>
        <taxon>Chitinophaga</taxon>
    </lineage>
</organism>
<accession>A0ABS5J6N7</accession>
<dbReference type="Proteomes" id="UP000676386">
    <property type="component" value="Unassembled WGS sequence"/>
</dbReference>
<dbReference type="Pfam" id="PF00144">
    <property type="entry name" value="Beta-lactamase"/>
    <property type="match status" value="1"/>
</dbReference>
<dbReference type="EMBL" id="JAGTXB010000017">
    <property type="protein sequence ID" value="MBS0030745.1"/>
    <property type="molecule type" value="Genomic_DNA"/>
</dbReference>
<reference evidence="3 4" key="1">
    <citation type="submission" date="2021-04" db="EMBL/GenBank/DDBJ databases">
        <title>Chitinophaga sp. nov., isolated from the rhizosphere soil.</title>
        <authorList>
            <person name="He S."/>
        </authorList>
    </citation>
    <scope>NUCLEOTIDE SEQUENCE [LARGE SCALE GENOMIC DNA]</scope>
    <source>
        <strain evidence="3 4">2R12</strain>
    </source>
</reference>
<dbReference type="PANTHER" id="PTHR43283:SF7">
    <property type="entry name" value="BETA-LACTAMASE-RELATED DOMAIN-CONTAINING PROTEIN"/>
    <property type="match status" value="1"/>
</dbReference>
<keyword evidence="3" id="KW-0378">Hydrolase</keyword>
<gene>
    <name evidence="3" type="ORF">KE626_25690</name>
</gene>
<feature type="chain" id="PRO_5046898018" evidence="1">
    <location>
        <begin position="25"/>
        <end position="509"/>
    </location>
</feature>
<keyword evidence="4" id="KW-1185">Reference proteome</keyword>
<protein>
    <submittedName>
        <fullName evidence="3">Serine hydrolase</fullName>
    </submittedName>
</protein>
<feature type="signal peptide" evidence="1">
    <location>
        <begin position="1"/>
        <end position="24"/>
    </location>
</feature>
<dbReference type="InterPro" id="IPR050789">
    <property type="entry name" value="Diverse_Enzym_Activities"/>
</dbReference>
<dbReference type="InterPro" id="IPR012338">
    <property type="entry name" value="Beta-lactam/transpept-like"/>
</dbReference>
<sequence>MRSFSYKKNTLLLLLFFKTVLVFSQITKAPASEMPETFSVAVPEEEGFSSKGLSEIFTYIKEKKVNIHSLLVIRNNKIVLDAYFYPFRPDLRHDIASCTKSVTSLLIGIAIDKGYIKNEDQLVSSFFPEIKLTGKGFETLSIKDLLTMTSGFDCGSSNEDSLFNELFPSGNWPEFIFDIPFVADPGRQFSYCSCNYYLLAEIIHRATGLSPENFAKKYLFNELGIKSFYWSKNNQGINYGWGDLALRPYDLAKIGQLLLDGGKWNNKSVVSADWIRKAKSMNTVFSNGNGYGYGFWIEKGDSYNAEGRGTQRVHIDSINNAIVVITAGGLEEDEKEQIGDLIGNALHADKKLKSDPVAFKNFKKRQRQAATALIDSPVHISGTTGKEKLFNKSIIFPKNSLAINSAEIIWKKGNLSLMLKQTGEQTVIYPLGIGAAYKFYKDAGSGHLYALRGYWKTGNEFEIEFNMLSKINKYLIDFKIGDSGNEVLIKEGTHKINEVFPVSIMAFRL</sequence>
<proteinExistence type="predicted"/>
<evidence type="ECO:0000313" key="3">
    <source>
        <dbReference type="EMBL" id="MBS0030745.1"/>
    </source>
</evidence>
<evidence type="ECO:0000256" key="1">
    <source>
        <dbReference type="SAM" id="SignalP"/>
    </source>
</evidence>
<comment type="caution">
    <text evidence="3">The sequence shown here is derived from an EMBL/GenBank/DDBJ whole genome shotgun (WGS) entry which is preliminary data.</text>
</comment>
<evidence type="ECO:0000259" key="2">
    <source>
        <dbReference type="Pfam" id="PF00144"/>
    </source>
</evidence>
<name>A0ABS5J6N7_9BACT</name>
<dbReference type="SUPFAM" id="SSF56601">
    <property type="entry name" value="beta-lactamase/transpeptidase-like"/>
    <property type="match status" value="1"/>
</dbReference>
<keyword evidence="1" id="KW-0732">Signal</keyword>
<dbReference type="RefSeq" id="WP_211975884.1">
    <property type="nucleotide sequence ID" value="NZ_CBFHAM010000035.1"/>
</dbReference>
<feature type="domain" description="Beta-lactamase-related" evidence="2">
    <location>
        <begin position="69"/>
        <end position="332"/>
    </location>
</feature>
<dbReference type="GO" id="GO:0016787">
    <property type="term" value="F:hydrolase activity"/>
    <property type="evidence" value="ECO:0007669"/>
    <property type="project" value="UniProtKB-KW"/>
</dbReference>
<evidence type="ECO:0000313" key="4">
    <source>
        <dbReference type="Proteomes" id="UP000676386"/>
    </source>
</evidence>
<dbReference type="Gene3D" id="3.40.710.10">
    <property type="entry name" value="DD-peptidase/beta-lactamase superfamily"/>
    <property type="match status" value="1"/>
</dbReference>
<dbReference type="InterPro" id="IPR001466">
    <property type="entry name" value="Beta-lactam-related"/>
</dbReference>